<keyword evidence="1" id="KW-0175">Coiled coil</keyword>
<reference evidence="3" key="1">
    <citation type="submission" date="2022-08" db="EMBL/GenBank/DDBJ databases">
        <title>Novel sulfate-reducing endosymbionts in the free-living metamonad Anaeramoeba.</title>
        <authorList>
            <person name="Jerlstrom-Hultqvist J."/>
            <person name="Cepicka I."/>
            <person name="Gallot-Lavallee L."/>
            <person name="Salas-Leiva D."/>
            <person name="Curtis B.A."/>
            <person name="Zahonova K."/>
            <person name="Pipaliya S."/>
            <person name="Dacks J."/>
            <person name="Roger A.J."/>
        </authorList>
    </citation>
    <scope>NUCLEOTIDE SEQUENCE</scope>
    <source>
        <strain evidence="3">Schooner1</strain>
    </source>
</reference>
<comment type="caution">
    <text evidence="2">The sequence shown here is derived from an EMBL/GenBank/DDBJ whole genome shotgun (WGS) entry which is preliminary data.</text>
</comment>
<dbReference type="EMBL" id="JAOAOG010000243">
    <property type="protein sequence ID" value="KAJ6236346.1"/>
    <property type="molecule type" value="Genomic_DNA"/>
</dbReference>
<proteinExistence type="predicted"/>
<dbReference type="AlphaFoldDB" id="A0AAV8A482"/>
<reference evidence="2" key="2">
    <citation type="submission" date="2022-08" db="EMBL/GenBank/DDBJ databases">
        <title>Novel sulphate-reducing endosymbionts in the free-living metamonad Anaeramoeba.</title>
        <authorList>
            <person name="Jerlstrom-Hultqvist J."/>
            <person name="Cepicka I."/>
            <person name="Gallot-Lavallee L."/>
            <person name="Salas-Leiva D."/>
            <person name="Curtis B.A."/>
            <person name="Zahonova K."/>
            <person name="Pipaliya S."/>
            <person name="Dacks J."/>
            <person name="Roger A.J."/>
        </authorList>
    </citation>
    <scope>NUCLEOTIDE SEQUENCE</scope>
    <source>
        <strain evidence="2">Busselton2</strain>
    </source>
</reference>
<dbReference type="Proteomes" id="UP001150062">
    <property type="component" value="Unassembled WGS sequence"/>
</dbReference>
<feature type="coiled-coil region" evidence="1">
    <location>
        <begin position="207"/>
        <end position="280"/>
    </location>
</feature>
<gene>
    <name evidence="2" type="ORF">M0812_01420</name>
    <name evidence="3" type="ORF">M0813_27733</name>
</gene>
<evidence type="ECO:0000256" key="1">
    <source>
        <dbReference type="SAM" id="Coils"/>
    </source>
</evidence>
<organism evidence="2 4">
    <name type="scientific">Anaeramoeba flamelloides</name>
    <dbReference type="NCBI Taxonomy" id="1746091"/>
    <lineage>
        <taxon>Eukaryota</taxon>
        <taxon>Metamonada</taxon>
        <taxon>Anaeramoebidae</taxon>
        <taxon>Anaeramoeba</taxon>
    </lineage>
</organism>
<evidence type="ECO:0000313" key="3">
    <source>
        <dbReference type="EMBL" id="KAJ6236346.1"/>
    </source>
</evidence>
<protein>
    <recommendedName>
        <fullName evidence="6">PAS domain-containing protein</fullName>
    </recommendedName>
</protein>
<dbReference type="EMBL" id="JANTQA010000015">
    <property type="protein sequence ID" value="KAJ3448932.1"/>
    <property type="molecule type" value="Genomic_DNA"/>
</dbReference>
<sequence>MSVEILSKKQVKKFFSKLDKATSPVAIVKTDFTILHTNKALNEMFGSSKNELENQKLYNLSPSLQAHNNLKTTTHLLNIFSPMKNGKSQDVSYVCLQKTLDKLEFYAFVYATKKILNLEHCYQLVFKKTENPNKENMSDLSSIKISLGETTTEGETDSQLEEENIEEKFSKEIETIKQIINQTSDETFKNNFMKHLENSINIFDELVNKKNDKIDHFNEKLKSERKKYKTKYENLESHLQRRMDGLENEKNTKKGLMRKNMQLRNQVNKLTKLMERQQETSGLIKKCLNESSEFLSSDED</sequence>
<dbReference type="Proteomes" id="UP001146793">
    <property type="component" value="Unassembled WGS sequence"/>
</dbReference>
<evidence type="ECO:0000313" key="2">
    <source>
        <dbReference type="EMBL" id="KAJ3448932.1"/>
    </source>
</evidence>
<name>A0AAV8A482_9EUKA</name>
<accession>A0AAV8A482</accession>
<evidence type="ECO:0008006" key="6">
    <source>
        <dbReference type="Google" id="ProtNLM"/>
    </source>
</evidence>
<dbReference type="Gene3D" id="3.30.450.20">
    <property type="entry name" value="PAS domain"/>
    <property type="match status" value="1"/>
</dbReference>
<evidence type="ECO:0000313" key="4">
    <source>
        <dbReference type="Proteomes" id="UP001146793"/>
    </source>
</evidence>
<evidence type="ECO:0000313" key="5">
    <source>
        <dbReference type="Proteomes" id="UP001150062"/>
    </source>
</evidence>
<keyword evidence="5" id="KW-1185">Reference proteome</keyword>